<gene>
    <name evidence="4" type="ORF">TWF730_007608</name>
</gene>
<dbReference type="PANTHER" id="PTHR23028:SF134">
    <property type="entry name" value="PUTATIVE (AFU_ORTHOLOGUE AFUA_4G08520)-RELATED"/>
    <property type="match status" value="1"/>
</dbReference>
<evidence type="ECO:0000313" key="4">
    <source>
        <dbReference type="EMBL" id="KAK6358258.1"/>
    </source>
</evidence>
<protein>
    <recommendedName>
        <fullName evidence="3">Acyltransferase 3 domain-containing protein</fullName>
    </recommendedName>
</protein>
<evidence type="ECO:0000256" key="1">
    <source>
        <dbReference type="SAM" id="MobiDB-lite"/>
    </source>
</evidence>
<keyword evidence="2" id="KW-0472">Membrane</keyword>
<dbReference type="AlphaFoldDB" id="A0AAV9V9F8"/>
<evidence type="ECO:0000259" key="3">
    <source>
        <dbReference type="Pfam" id="PF01757"/>
    </source>
</evidence>
<feature type="compositionally biased region" description="Polar residues" evidence="1">
    <location>
        <begin position="33"/>
        <end position="42"/>
    </location>
</feature>
<feature type="transmembrane region" description="Helical" evidence="2">
    <location>
        <begin position="113"/>
        <end position="133"/>
    </location>
</feature>
<feature type="transmembrane region" description="Helical" evidence="2">
    <location>
        <begin position="530"/>
        <end position="552"/>
    </location>
</feature>
<keyword evidence="5" id="KW-1185">Reference proteome</keyword>
<keyword evidence="2" id="KW-0812">Transmembrane</keyword>
<feature type="transmembrane region" description="Helical" evidence="2">
    <location>
        <begin position="264"/>
        <end position="283"/>
    </location>
</feature>
<feature type="transmembrane region" description="Helical" evidence="2">
    <location>
        <begin position="214"/>
        <end position="234"/>
    </location>
</feature>
<dbReference type="InterPro" id="IPR050879">
    <property type="entry name" value="Acyltransferase_3"/>
</dbReference>
<dbReference type="Proteomes" id="UP001373714">
    <property type="component" value="Unassembled WGS sequence"/>
</dbReference>
<comment type="caution">
    <text evidence="4">The sequence shown here is derived from an EMBL/GenBank/DDBJ whole genome shotgun (WGS) entry which is preliminary data.</text>
</comment>
<sequence>MPTSQEYTEVPTADWDLGALDRGRRPSEDTLIARSTRNNSDQGGFPGREDKRLQSYKAGLSGCLTNLKSIPGGYDILLLIRQNFIAFICFLIPSFITSWFAGPTNKSKLSPTAWLDGLRGLACVAVVIHHYAYGYSKTLHHPYDGEDNKYLIQLPIIKLIHHGPPMVKIFYIISGFALTVKAVRITSVPGLSILDSPALLRNLSSSIWKRYLRLFMPCAAGFLLCCFMATAGLFEVYPINTHPTWITGWIERRPPMQGGLWNQLVYTFWDFYAFAVEVTFFGASDKLYNTDIHLWTIPIEFRCSLQLFVLVVGGCMLRRLLRKIYIPILCAFLLYNNVWGLALFAFGYFLGELHSDMMATPELPSPLSGTLNEKRDRFGRLKSILKVILHTIMIIAGLYLASYPRDMKASKKTSGYQFLLSLTPPKYPIGGVNTRYDHSNDFWQSIGTILIAWALLYMPRVQNLILCNRPVQYFGKISFALYIMHGHVHRSLGYWVVLTGSRLVGVVHWNKKSGQWDLISGHDKDQIHTAVVVVGWLLITFPVTVWSADVFWRGVDMQSVRFLRWLESKITMKE</sequence>
<evidence type="ECO:0000256" key="2">
    <source>
        <dbReference type="SAM" id="Phobius"/>
    </source>
</evidence>
<reference evidence="4 5" key="1">
    <citation type="submission" date="2019-10" db="EMBL/GenBank/DDBJ databases">
        <authorList>
            <person name="Palmer J.M."/>
        </authorList>
    </citation>
    <scope>NUCLEOTIDE SEQUENCE [LARGE SCALE GENOMIC DNA]</scope>
    <source>
        <strain evidence="4 5">TWF730</strain>
    </source>
</reference>
<name>A0AAV9V9F8_9PEZI</name>
<dbReference type="Pfam" id="PF01757">
    <property type="entry name" value="Acyl_transf_3"/>
    <property type="match status" value="1"/>
</dbReference>
<feature type="transmembrane region" description="Helical" evidence="2">
    <location>
        <begin position="384"/>
        <end position="402"/>
    </location>
</feature>
<feature type="transmembrane region" description="Helical" evidence="2">
    <location>
        <begin position="84"/>
        <end position="101"/>
    </location>
</feature>
<dbReference type="PANTHER" id="PTHR23028">
    <property type="entry name" value="ACETYLTRANSFERASE"/>
    <property type="match status" value="1"/>
</dbReference>
<accession>A0AAV9V9F8</accession>
<organism evidence="4 5">
    <name type="scientific">Orbilia blumenaviensis</name>
    <dbReference type="NCBI Taxonomy" id="1796055"/>
    <lineage>
        <taxon>Eukaryota</taxon>
        <taxon>Fungi</taxon>
        <taxon>Dikarya</taxon>
        <taxon>Ascomycota</taxon>
        <taxon>Pezizomycotina</taxon>
        <taxon>Orbiliomycetes</taxon>
        <taxon>Orbiliales</taxon>
        <taxon>Orbiliaceae</taxon>
        <taxon>Orbilia</taxon>
    </lineage>
</organism>
<feature type="compositionally biased region" description="Basic and acidic residues" evidence="1">
    <location>
        <begin position="19"/>
        <end position="28"/>
    </location>
</feature>
<dbReference type="GO" id="GO:0016747">
    <property type="term" value="F:acyltransferase activity, transferring groups other than amino-acyl groups"/>
    <property type="evidence" value="ECO:0007669"/>
    <property type="project" value="InterPro"/>
</dbReference>
<dbReference type="EMBL" id="JAVHNS010000004">
    <property type="protein sequence ID" value="KAK6358258.1"/>
    <property type="molecule type" value="Genomic_DNA"/>
</dbReference>
<feature type="domain" description="Acyltransferase 3" evidence="3">
    <location>
        <begin position="113"/>
        <end position="514"/>
    </location>
</feature>
<feature type="region of interest" description="Disordered" evidence="1">
    <location>
        <begin position="18"/>
        <end position="48"/>
    </location>
</feature>
<keyword evidence="2" id="KW-1133">Transmembrane helix</keyword>
<feature type="transmembrane region" description="Helical" evidence="2">
    <location>
        <begin position="326"/>
        <end position="350"/>
    </location>
</feature>
<dbReference type="InterPro" id="IPR002656">
    <property type="entry name" value="Acyl_transf_3_dom"/>
</dbReference>
<proteinExistence type="predicted"/>
<evidence type="ECO:0000313" key="5">
    <source>
        <dbReference type="Proteomes" id="UP001373714"/>
    </source>
</evidence>